<organism evidence="12 13">
    <name type="scientific">Dentipellis fragilis</name>
    <dbReference type="NCBI Taxonomy" id="205917"/>
    <lineage>
        <taxon>Eukaryota</taxon>
        <taxon>Fungi</taxon>
        <taxon>Dikarya</taxon>
        <taxon>Basidiomycota</taxon>
        <taxon>Agaricomycotina</taxon>
        <taxon>Agaricomycetes</taxon>
        <taxon>Russulales</taxon>
        <taxon>Hericiaceae</taxon>
        <taxon>Dentipellis</taxon>
    </lineage>
</organism>
<dbReference type="GO" id="GO:0003756">
    <property type="term" value="F:protein disulfide isomerase activity"/>
    <property type="evidence" value="ECO:0007669"/>
    <property type="project" value="UniProtKB-EC"/>
</dbReference>
<sequence>MFFRSAFLSLVVLGGAFASNVVELTPDNFDEVIGKGTPGLVEFFAPWCGHCKNLAPTYEQLADAFAHKKDKVVVAKIDADGVGKPLGSKYGVTGFPTLKWFDANGEATPYEGGRELTDLANFITSKSGVKSNIKPPPPPATVILDIHTFDEVVTNPDHDTIVTFTAPWCGHCKRLKPIYEDVAKTFLPETNCIVANVDGDAEANRPLALKYGIQSFPTIKFFPQGSDDGYDYEGERTEEALVKFLNDRCGTQRAVGGGLNDKAGRTEELDDLANRFFVSSGAARDAVFAEAKELAVSVGPLAKHYVRVMEKVVNGTEDYVEKESKRLASIIKKRTLSPAKLDEIKVKANVLAAFTAEKVEEAAEAFERATEEL</sequence>
<comment type="caution">
    <text evidence="12">The sequence shown here is derived from an EMBL/GenBank/DDBJ whole genome shotgun (WGS) entry which is preliminary data.</text>
</comment>
<keyword evidence="6" id="KW-1015">Disulfide bond</keyword>
<dbReference type="InterPro" id="IPR017937">
    <property type="entry name" value="Thioredoxin_CS"/>
</dbReference>
<dbReference type="InterPro" id="IPR036356">
    <property type="entry name" value="ERp29_C_sf"/>
</dbReference>
<dbReference type="OrthoDB" id="10264505at2759"/>
<dbReference type="EC" id="5.3.4.1" evidence="3"/>
<dbReference type="GO" id="GO:0005783">
    <property type="term" value="C:endoplasmic reticulum"/>
    <property type="evidence" value="ECO:0007669"/>
    <property type="project" value="InterPro"/>
</dbReference>
<evidence type="ECO:0000256" key="1">
    <source>
        <dbReference type="ARBA" id="ARBA00001182"/>
    </source>
</evidence>
<evidence type="ECO:0000256" key="2">
    <source>
        <dbReference type="ARBA" id="ARBA00006347"/>
    </source>
</evidence>
<dbReference type="Gene3D" id="3.40.30.10">
    <property type="entry name" value="Glutaredoxin"/>
    <property type="match status" value="2"/>
</dbReference>
<feature type="domain" description="Thioredoxin" evidence="11">
    <location>
        <begin position="131"/>
        <end position="250"/>
    </location>
</feature>
<dbReference type="Pfam" id="PF07749">
    <property type="entry name" value="ERp29"/>
    <property type="match status" value="1"/>
</dbReference>
<feature type="domain" description="Thioredoxin" evidence="11">
    <location>
        <begin position="8"/>
        <end position="128"/>
    </location>
</feature>
<dbReference type="STRING" id="205917.A0A4Y9YZG4"/>
<evidence type="ECO:0000313" key="12">
    <source>
        <dbReference type="EMBL" id="TFY67764.1"/>
    </source>
</evidence>
<evidence type="ECO:0000256" key="6">
    <source>
        <dbReference type="ARBA" id="ARBA00023157"/>
    </source>
</evidence>
<evidence type="ECO:0000256" key="8">
    <source>
        <dbReference type="ARBA" id="ARBA00023284"/>
    </source>
</evidence>
<evidence type="ECO:0000256" key="10">
    <source>
        <dbReference type="SAM" id="SignalP"/>
    </source>
</evidence>
<dbReference type="InterPro" id="IPR005788">
    <property type="entry name" value="PDI_thioredoxin-like_dom"/>
</dbReference>
<dbReference type="InterPro" id="IPR051063">
    <property type="entry name" value="PDI"/>
</dbReference>
<dbReference type="AlphaFoldDB" id="A0A4Y9YZG4"/>
<feature type="signal peptide" evidence="10">
    <location>
        <begin position="1"/>
        <end position="18"/>
    </location>
</feature>
<evidence type="ECO:0000313" key="13">
    <source>
        <dbReference type="Proteomes" id="UP000298327"/>
    </source>
</evidence>
<gene>
    <name evidence="12" type="ORF">EVG20_g3826</name>
</gene>
<dbReference type="Proteomes" id="UP000298327">
    <property type="component" value="Unassembled WGS sequence"/>
</dbReference>
<keyword evidence="8" id="KW-0676">Redox-active center</keyword>
<dbReference type="EMBL" id="SEOQ01000182">
    <property type="protein sequence ID" value="TFY67764.1"/>
    <property type="molecule type" value="Genomic_DNA"/>
</dbReference>
<comment type="similarity">
    <text evidence="2 9">Belongs to the protein disulfide isomerase family.</text>
</comment>
<protein>
    <recommendedName>
        <fullName evidence="3">protein disulfide-isomerase</fullName>
        <ecNumber evidence="3">5.3.4.1</ecNumber>
    </recommendedName>
</protein>
<evidence type="ECO:0000256" key="4">
    <source>
        <dbReference type="ARBA" id="ARBA00022729"/>
    </source>
</evidence>
<dbReference type="InterPro" id="IPR036249">
    <property type="entry name" value="Thioredoxin-like_sf"/>
</dbReference>
<dbReference type="SUPFAM" id="SSF52833">
    <property type="entry name" value="Thioredoxin-like"/>
    <property type="match status" value="2"/>
</dbReference>
<proteinExistence type="inferred from homology"/>
<dbReference type="Pfam" id="PF00085">
    <property type="entry name" value="Thioredoxin"/>
    <property type="match status" value="2"/>
</dbReference>
<keyword evidence="4 10" id="KW-0732">Signal</keyword>
<evidence type="ECO:0000256" key="5">
    <source>
        <dbReference type="ARBA" id="ARBA00022737"/>
    </source>
</evidence>
<comment type="catalytic activity">
    <reaction evidence="1">
        <text>Catalyzes the rearrangement of -S-S- bonds in proteins.</text>
        <dbReference type="EC" id="5.3.4.1"/>
    </reaction>
</comment>
<evidence type="ECO:0000256" key="7">
    <source>
        <dbReference type="ARBA" id="ARBA00023235"/>
    </source>
</evidence>
<dbReference type="NCBIfam" id="TIGR01126">
    <property type="entry name" value="pdi_dom"/>
    <property type="match status" value="2"/>
</dbReference>
<dbReference type="InterPro" id="IPR013766">
    <property type="entry name" value="Thioredoxin_domain"/>
</dbReference>
<accession>A0A4Y9YZG4</accession>
<reference evidence="12 13" key="1">
    <citation type="submission" date="2019-02" db="EMBL/GenBank/DDBJ databases">
        <title>Genome sequencing of the rare red list fungi Dentipellis fragilis.</title>
        <authorList>
            <person name="Buettner E."/>
            <person name="Kellner H."/>
        </authorList>
    </citation>
    <scope>NUCLEOTIDE SEQUENCE [LARGE SCALE GENOMIC DNA]</scope>
    <source>
        <strain evidence="12 13">DSM 105465</strain>
    </source>
</reference>
<evidence type="ECO:0000256" key="9">
    <source>
        <dbReference type="RuleBase" id="RU004208"/>
    </source>
</evidence>
<dbReference type="CDD" id="cd02998">
    <property type="entry name" value="PDI_a_ERp38"/>
    <property type="match status" value="1"/>
</dbReference>
<dbReference type="CDD" id="cd00238">
    <property type="entry name" value="ERp29c"/>
    <property type="match status" value="1"/>
</dbReference>
<dbReference type="SUPFAM" id="SSF47933">
    <property type="entry name" value="ERP29 C domain-like"/>
    <property type="match status" value="1"/>
</dbReference>
<keyword evidence="13" id="KW-1185">Reference proteome</keyword>
<dbReference type="PANTHER" id="PTHR45672">
    <property type="entry name" value="PROTEIN DISULFIDE-ISOMERASE C17H9.14C-RELATED"/>
    <property type="match status" value="1"/>
</dbReference>
<dbReference type="Gene3D" id="1.20.1150.12">
    <property type="entry name" value="Endoplasmic reticulum resident protein 29, C-terminal domain"/>
    <property type="match status" value="1"/>
</dbReference>
<keyword evidence="5" id="KW-0677">Repeat</keyword>
<evidence type="ECO:0000259" key="11">
    <source>
        <dbReference type="PROSITE" id="PS51352"/>
    </source>
</evidence>
<name>A0A4Y9YZG4_9AGAM</name>
<dbReference type="PROSITE" id="PS00194">
    <property type="entry name" value="THIOREDOXIN_1"/>
    <property type="match status" value="2"/>
</dbReference>
<dbReference type="InterPro" id="IPR011679">
    <property type="entry name" value="ERp29_C"/>
</dbReference>
<evidence type="ECO:0000256" key="3">
    <source>
        <dbReference type="ARBA" id="ARBA00012723"/>
    </source>
</evidence>
<keyword evidence="7" id="KW-0413">Isomerase</keyword>
<dbReference type="PRINTS" id="PR00421">
    <property type="entry name" value="THIOREDOXIN"/>
</dbReference>
<dbReference type="GO" id="GO:0006457">
    <property type="term" value="P:protein folding"/>
    <property type="evidence" value="ECO:0007669"/>
    <property type="project" value="TreeGrafter"/>
</dbReference>
<dbReference type="PROSITE" id="PS51352">
    <property type="entry name" value="THIOREDOXIN_2"/>
    <property type="match status" value="2"/>
</dbReference>
<feature type="chain" id="PRO_5021254416" description="protein disulfide-isomerase" evidence="10">
    <location>
        <begin position="19"/>
        <end position="373"/>
    </location>
</feature>
<dbReference type="PANTHER" id="PTHR45672:SF11">
    <property type="entry name" value="PROTEIN DISULFIDE-ISOMERASE C17H9.14C"/>
    <property type="match status" value="1"/>
</dbReference>